<organism evidence="2 3">
    <name type="scientific">Monilinia vaccinii-corymbosi</name>
    <dbReference type="NCBI Taxonomy" id="61207"/>
    <lineage>
        <taxon>Eukaryota</taxon>
        <taxon>Fungi</taxon>
        <taxon>Dikarya</taxon>
        <taxon>Ascomycota</taxon>
        <taxon>Pezizomycotina</taxon>
        <taxon>Leotiomycetes</taxon>
        <taxon>Helotiales</taxon>
        <taxon>Sclerotiniaceae</taxon>
        <taxon>Monilinia</taxon>
    </lineage>
</organism>
<keyword evidence="3" id="KW-1185">Reference proteome</keyword>
<sequence>MEPTNLVVYTLSNHDADVKLKIFDELEFHVHSTVLKTHSAFFRRFLDSPDKVSKNQNLGKFKYVWVSVIDEDGSWSLIDVRNQPNETNDAEVKPKKLKGSKKRHEKVFSQFIGVFYGKVWTIKDDANLEAITELADYYCALPMLSKSLPGALSTSIQYAGSLLLNSTMGMRNQNKRLELAVKLRSPELFRDCMIYLVGYWWYYSKTEESFESNNENPQINALATKLHAQICVKICATNRKLQYIPILSKRREDRQTKAKIDNLS</sequence>
<protein>
    <recommendedName>
        <fullName evidence="1">BTB domain-containing protein</fullName>
    </recommendedName>
</protein>
<dbReference type="CDD" id="cd18186">
    <property type="entry name" value="BTB_POZ_ZBTB_KLHL-like"/>
    <property type="match status" value="1"/>
</dbReference>
<dbReference type="EMBL" id="CP063411">
    <property type="protein sequence ID" value="QSZ36367.1"/>
    <property type="molecule type" value="Genomic_DNA"/>
</dbReference>
<dbReference type="PROSITE" id="PS50097">
    <property type="entry name" value="BTB"/>
    <property type="match status" value="1"/>
</dbReference>
<accession>A0A8A3PLR4</accession>
<proteinExistence type="predicted"/>
<evidence type="ECO:0000259" key="1">
    <source>
        <dbReference type="PROSITE" id="PS50097"/>
    </source>
</evidence>
<dbReference type="InterPro" id="IPR000210">
    <property type="entry name" value="BTB/POZ_dom"/>
</dbReference>
<evidence type="ECO:0000313" key="3">
    <source>
        <dbReference type="Proteomes" id="UP000672032"/>
    </source>
</evidence>
<dbReference type="OrthoDB" id="2129688at2759"/>
<dbReference type="InterPro" id="IPR011333">
    <property type="entry name" value="SKP1/BTB/POZ_sf"/>
</dbReference>
<dbReference type="Proteomes" id="UP000672032">
    <property type="component" value="Chromosome 7"/>
</dbReference>
<dbReference type="AlphaFoldDB" id="A0A8A3PLR4"/>
<dbReference type="SUPFAM" id="SSF54695">
    <property type="entry name" value="POZ domain"/>
    <property type="match status" value="1"/>
</dbReference>
<evidence type="ECO:0000313" key="2">
    <source>
        <dbReference type="EMBL" id="QSZ36367.1"/>
    </source>
</evidence>
<gene>
    <name evidence="2" type="ORF">DSL72_006243</name>
</gene>
<reference evidence="2" key="1">
    <citation type="submission" date="2020-10" db="EMBL/GenBank/DDBJ databases">
        <title>Genome Sequence of Monilinia vaccinii-corymbosi Sheds Light on Mummy Berry Disease Infection of Blueberry and Mating Type.</title>
        <authorList>
            <person name="Yow A.G."/>
            <person name="Zhang Y."/>
            <person name="Bansal K."/>
            <person name="Eacker S.M."/>
            <person name="Sullivan S."/>
            <person name="Liachko I."/>
            <person name="Cubeta M.A."/>
            <person name="Rollins J.A."/>
            <person name="Ashrafi H."/>
        </authorList>
    </citation>
    <scope>NUCLEOTIDE SEQUENCE</scope>
    <source>
        <strain evidence="2">RL-1</strain>
    </source>
</reference>
<feature type="domain" description="BTB" evidence="1">
    <location>
        <begin position="16"/>
        <end position="48"/>
    </location>
</feature>
<name>A0A8A3PLR4_9HELO</name>
<dbReference type="Gene3D" id="3.30.710.10">
    <property type="entry name" value="Potassium Channel Kv1.1, Chain A"/>
    <property type="match status" value="1"/>
</dbReference>